<gene>
    <name evidence="2" type="ORF">IW261DRAFT_1428059</name>
</gene>
<feature type="region of interest" description="Disordered" evidence="1">
    <location>
        <begin position="1"/>
        <end position="82"/>
    </location>
</feature>
<dbReference type="Proteomes" id="UP001175227">
    <property type="component" value="Unassembled WGS sequence"/>
</dbReference>
<sequence>MPRQSTQKSTAAARAPTANPKSTRKTHADPDAENEPAESVRSSKIIVKLKIPAKRLPGIQPPAPEEATRNKKQKKTAVASPLADTTELTAITPALQYNKPWEPSYSVLESVAQSSKMNTLRPSSQPKSPLQASSQDHSVQQLRRIPSNSSIDPVLFQTPSATRLKPPNDM</sequence>
<dbReference type="AlphaFoldDB" id="A0AA39NBR7"/>
<comment type="caution">
    <text evidence="2">The sequence shown here is derived from an EMBL/GenBank/DDBJ whole genome shotgun (WGS) entry which is preliminary data.</text>
</comment>
<evidence type="ECO:0000313" key="3">
    <source>
        <dbReference type="Proteomes" id="UP001175227"/>
    </source>
</evidence>
<name>A0AA39NBR7_9AGAR</name>
<accession>A0AA39NBR7</accession>
<feature type="compositionally biased region" description="Polar residues" evidence="1">
    <location>
        <begin position="111"/>
        <end position="161"/>
    </location>
</feature>
<feature type="compositionally biased region" description="Polar residues" evidence="1">
    <location>
        <begin position="1"/>
        <end position="10"/>
    </location>
</feature>
<dbReference type="EMBL" id="JAUEPR010000126">
    <property type="protein sequence ID" value="KAK0462684.1"/>
    <property type="molecule type" value="Genomic_DNA"/>
</dbReference>
<evidence type="ECO:0000256" key="1">
    <source>
        <dbReference type="SAM" id="MobiDB-lite"/>
    </source>
</evidence>
<protein>
    <submittedName>
        <fullName evidence="2">Uncharacterized protein</fullName>
    </submittedName>
</protein>
<proteinExistence type="predicted"/>
<reference evidence="2" key="1">
    <citation type="submission" date="2023-06" db="EMBL/GenBank/DDBJ databases">
        <authorList>
            <consortium name="Lawrence Berkeley National Laboratory"/>
            <person name="Ahrendt S."/>
            <person name="Sahu N."/>
            <person name="Indic B."/>
            <person name="Wong-Bajracharya J."/>
            <person name="Merenyi Z."/>
            <person name="Ke H.-M."/>
            <person name="Monk M."/>
            <person name="Kocsube S."/>
            <person name="Drula E."/>
            <person name="Lipzen A."/>
            <person name="Balint B."/>
            <person name="Henrissat B."/>
            <person name="Andreopoulos B."/>
            <person name="Martin F.M."/>
            <person name="Harder C.B."/>
            <person name="Rigling D."/>
            <person name="Ford K.L."/>
            <person name="Foster G.D."/>
            <person name="Pangilinan J."/>
            <person name="Papanicolaou A."/>
            <person name="Barry K."/>
            <person name="LaButti K."/>
            <person name="Viragh M."/>
            <person name="Koriabine M."/>
            <person name="Yan M."/>
            <person name="Riley R."/>
            <person name="Champramary S."/>
            <person name="Plett K.L."/>
            <person name="Tsai I.J."/>
            <person name="Slot J."/>
            <person name="Sipos G."/>
            <person name="Plett J."/>
            <person name="Nagy L.G."/>
            <person name="Grigoriev I.V."/>
        </authorList>
    </citation>
    <scope>NUCLEOTIDE SEQUENCE</scope>
    <source>
        <strain evidence="2">ICMP 16352</strain>
    </source>
</reference>
<keyword evidence="3" id="KW-1185">Reference proteome</keyword>
<evidence type="ECO:0000313" key="2">
    <source>
        <dbReference type="EMBL" id="KAK0462684.1"/>
    </source>
</evidence>
<organism evidence="2 3">
    <name type="scientific">Armillaria novae-zelandiae</name>
    <dbReference type="NCBI Taxonomy" id="153914"/>
    <lineage>
        <taxon>Eukaryota</taxon>
        <taxon>Fungi</taxon>
        <taxon>Dikarya</taxon>
        <taxon>Basidiomycota</taxon>
        <taxon>Agaricomycotina</taxon>
        <taxon>Agaricomycetes</taxon>
        <taxon>Agaricomycetidae</taxon>
        <taxon>Agaricales</taxon>
        <taxon>Marasmiineae</taxon>
        <taxon>Physalacriaceae</taxon>
        <taxon>Armillaria</taxon>
    </lineage>
</organism>
<feature type="region of interest" description="Disordered" evidence="1">
    <location>
        <begin position="109"/>
        <end position="170"/>
    </location>
</feature>